<dbReference type="PROSITE" id="PS00086">
    <property type="entry name" value="CYTOCHROME_P450"/>
    <property type="match status" value="1"/>
</dbReference>
<dbReference type="GO" id="GO:0008289">
    <property type="term" value="F:lipid binding"/>
    <property type="evidence" value="ECO:0007669"/>
    <property type="project" value="UniProtKB-KW"/>
</dbReference>
<gene>
    <name evidence="23" type="ORF">PMEA_00017373</name>
</gene>
<keyword evidence="6 21" id="KW-0479">Metal-binding</keyword>
<sequence>MASVSIAEIVESLTFGNVLLLLLLLLLFHYLIVVYEFRNMPPGPRLTTLPVLGNIFSLDLKAEKLTDAFNGLKEKYGRVFSLKLGSYKVVMAASPDAVHELLVKKSADYAGRQQTYALFSITLGGKDVVFSHYGPSWRLHRKLFTTALRQYLSDIPLIESRVLVQAEKLTKYMEALKGKPFDPSESLNRTVADVICGITFGEGYDTTNPNLNRLLKLNADFMSDHENAQLVRILDFIPATHYLPIKAYDRFIQPFYEMFDIIRIFLREREENFNPEQPVQDLISGLLLAKKDAERVNDREKSAFLYEDYFVNTIEDMFIAGYETTGTTMRWAIAMLVNYPKYQEDIQRQLDEVVVDRTPSLNDRPNLPLIHATIIETLRLGNVVPLAVPHCTLNDTTLCGYRVPKGTIVFPNTESVHLDPKCWENPTEFNPYRHLDDEGKLITNQGNYFPFGAGRRFCAGEPLAKVELFLFISWLLQKFTFIAEKDGCPPYLKGFILYYAVLMYEFRNMPPGPRLTTLPVLGNIFSLDLKAEKFTEAIKGLEEKYGRLFSLKIGSYKVVMAASPDAVYEMLVTKSADYAGRQQTFALYSINLGGKDILLTHYDPSWKLHRKLFTTALRQYLSDIPLIERRVLAQAEALTKYIETLKGKPFDPSENLNRTIADVICGITFGEGYDTTNPNLNRLLKLNVDFVSDHETAQLVKIMDFFPVTQYLPIKAYDRFIQPFYEMCDIIRIFLREREKNFDPEQPIQDLVSGLILAKKEAERENDMEKSAYLSEDYFVNTVENMFFAGYESTSTAMKWAIAMLVNYPIYQEDIQRQLDEVVGDRTPSLNDRPNLPLIHATTIETLRIGNVAPLAAPHSTLNDTTLCGYRVPKGTIVLPNIESVHLDPKCWENPTEFNPYRHLDDKGNLITSQGNYFPFGAGRQFCAGEPLAKVELFLFMSWLLQKFTFVAEEDGFPPKLKGLYGFVQFPAPYKIRAIRRK</sequence>
<evidence type="ECO:0000256" key="4">
    <source>
        <dbReference type="ARBA" id="ARBA00010617"/>
    </source>
</evidence>
<dbReference type="PRINTS" id="PR00463">
    <property type="entry name" value="EP450I"/>
</dbReference>
<evidence type="ECO:0000256" key="21">
    <source>
        <dbReference type="PIRSR" id="PIRSR602401-1"/>
    </source>
</evidence>
<evidence type="ECO:0000256" key="3">
    <source>
        <dbReference type="ARBA" id="ARBA00004586"/>
    </source>
</evidence>
<evidence type="ECO:0000256" key="16">
    <source>
        <dbReference type="ARBA" id="ARBA00044217"/>
    </source>
</evidence>
<dbReference type="GO" id="GO:0020037">
    <property type="term" value="F:heme binding"/>
    <property type="evidence" value="ECO:0007669"/>
    <property type="project" value="InterPro"/>
</dbReference>
<accession>A0AAU9VT70</accession>
<keyword evidence="10 21" id="KW-0408">Iron</keyword>
<dbReference type="PANTHER" id="PTHR24289:SF1">
    <property type="entry name" value="STEROID 17-ALPHA-HYDROXYLASE_17,20 LYASE"/>
    <property type="match status" value="1"/>
</dbReference>
<evidence type="ECO:0000313" key="24">
    <source>
        <dbReference type="Proteomes" id="UP001159428"/>
    </source>
</evidence>
<keyword evidence="5 21" id="KW-0349">Heme</keyword>
<dbReference type="PRINTS" id="PR00385">
    <property type="entry name" value="P450"/>
</dbReference>
<dbReference type="Pfam" id="PF00067">
    <property type="entry name" value="p450"/>
    <property type="match status" value="2"/>
</dbReference>
<comment type="similarity">
    <text evidence="4">Belongs to the cytochrome P450 family.</text>
</comment>
<dbReference type="GO" id="GO:0008610">
    <property type="term" value="P:lipid biosynthetic process"/>
    <property type="evidence" value="ECO:0007669"/>
    <property type="project" value="UniProtKB-ARBA"/>
</dbReference>
<evidence type="ECO:0000256" key="6">
    <source>
        <dbReference type="ARBA" id="ARBA00022723"/>
    </source>
</evidence>
<evidence type="ECO:0000256" key="17">
    <source>
        <dbReference type="ARBA" id="ARBA00044265"/>
    </source>
</evidence>
<evidence type="ECO:0000256" key="18">
    <source>
        <dbReference type="ARBA" id="ARBA00044282"/>
    </source>
</evidence>
<evidence type="ECO:0000256" key="2">
    <source>
        <dbReference type="ARBA" id="ARBA00004524"/>
    </source>
</evidence>
<dbReference type="GO" id="GO:0004509">
    <property type="term" value="F:steroid 21-monooxygenase activity"/>
    <property type="evidence" value="ECO:0007669"/>
    <property type="project" value="UniProtKB-EC"/>
</dbReference>
<feature type="binding site" description="axial binding residue" evidence="21">
    <location>
        <position position="927"/>
    </location>
    <ligand>
        <name>heme</name>
        <dbReference type="ChEBI" id="CHEBI:30413"/>
    </ligand>
    <ligandPart>
        <name>Fe</name>
        <dbReference type="ChEBI" id="CHEBI:18248"/>
    </ligandPart>
</feature>
<dbReference type="Gene3D" id="1.10.630.10">
    <property type="entry name" value="Cytochrome P450"/>
    <property type="match status" value="2"/>
</dbReference>
<evidence type="ECO:0000256" key="12">
    <source>
        <dbReference type="ARBA" id="ARBA00023121"/>
    </source>
</evidence>
<dbReference type="GO" id="GO:0004508">
    <property type="term" value="F:steroid 17-alpha-monooxygenase activity"/>
    <property type="evidence" value="ECO:0007669"/>
    <property type="project" value="TreeGrafter"/>
</dbReference>
<evidence type="ECO:0000256" key="22">
    <source>
        <dbReference type="SAM" id="Phobius"/>
    </source>
</evidence>
<keyword evidence="12" id="KW-0446">Lipid-binding</keyword>
<dbReference type="AlphaFoldDB" id="A0AAU9VT70"/>
<dbReference type="GO" id="GO:0042446">
    <property type="term" value="P:hormone biosynthetic process"/>
    <property type="evidence" value="ECO:0007669"/>
    <property type="project" value="TreeGrafter"/>
</dbReference>
<keyword evidence="9" id="KW-0560">Oxidoreductase</keyword>
<evidence type="ECO:0000256" key="9">
    <source>
        <dbReference type="ARBA" id="ARBA00023002"/>
    </source>
</evidence>
<keyword evidence="22" id="KW-1133">Transmembrane helix</keyword>
<evidence type="ECO:0000256" key="5">
    <source>
        <dbReference type="ARBA" id="ARBA00022617"/>
    </source>
</evidence>
<protein>
    <recommendedName>
        <fullName evidence="15">Steroid 21-hydroxylase</fullName>
        <ecNumber evidence="14">1.14.14.16</ecNumber>
    </recommendedName>
    <alternativeName>
        <fullName evidence="19">21-OHase</fullName>
    </alternativeName>
    <alternativeName>
        <fullName evidence="16">Cytochrome P-450c21</fullName>
    </alternativeName>
    <alternativeName>
        <fullName evidence="20">Cytochrome P450 21</fullName>
    </alternativeName>
    <alternativeName>
        <fullName evidence="18">Cytochrome P450 XXI</fullName>
    </alternativeName>
    <alternativeName>
        <fullName evidence="17">Cytochrome P450-C21</fullName>
    </alternativeName>
</protein>
<evidence type="ECO:0000256" key="14">
    <source>
        <dbReference type="ARBA" id="ARBA00044040"/>
    </source>
</evidence>
<dbReference type="EC" id="1.14.14.16" evidence="14"/>
<proteinExistence type="inferred from homology"/>
<dbReference type="InterPro" id="IPR017972">
    <property type="entry name" value="Cyt_P450_CS"/>
</dbReference>
<name>A0AAU9VT70_9CNID</name>
<dbReference type="InterPro" id="IPR002401">
    <property type="entry name" value="Cyt_P450_E_grp-I"/>
</dbReference>
<dbReference type="FunFam" id="1.10.630.10:FF:000049">
    <property type="entry name" value="steroid 21-hydroxylase isoform X1"/>
    <property type="match status" value="2"/>
</dbReference>
<organism evidence="23 24">
    <name type="scientific">Pocillopora meandrina</name>
    <dbReference type="NCBI Taxonomy" id="46732"/>
    <lineage>
        <taxon>Eukaryota</taxon>
        <taxon>Metazoa</taxon>
        <taxon>Cnidaria</taxon>
        <taxon>Anthozoa</taxon>
        <taxon>Hexacorallia</taxon>
        <taxon>Scleractinia</taxon>
        <taxon>Astrocoeniina</taxon>
        <taxon>Pocilloporidae</taxon>
        <taxon>Pocillopora</taxon>
    </lineage>
</organism>
<evidence type="ECO:0000256" key="15">
    <source>
        <dbReference type="ARBA" id="ARBA00044116"/>
    </source>
</evidence>
<keyword evidence="22" id="KW-0812">Transmembrane</keyword>
<keyword evidence="11" id="KW-0503">Monooxygenase</keyword>
<comment type="subcellular location">
    <subcellularLocation>
        <location evidence="1">Endomembrane system</location>
        <topology evidence="1">Peripheral membrane protein</topology>
    </subcellularLocation>
    <subcellularLocation>
        <location evidence="3">Endoplasmic reticulum membrane</location>
    </subcellularLocation>
    <subcellularLocation>
        <location evidence="2">Microsome membrane</location>
    </subcellularLocation>
</comment>
<dbReference type="Proteomes" id="UP001159428">
    <property type="component" value="Unassembled WGS sequence"/>
</dbReference>
<dbReference type="GO" id="GO:0005506">
    <property type="term" value="F:iron ion binding"/>
    <property type="evidence" value="ECO:0007669"/>
    <property type="project" value="InterPro"/>
</dbReference>
<comment type="cofactor">
    <cofactor evidence="21">
        <name>heme</name>
        <dbReference type="ChEBI" id="CHEBI:30413"/>
    </cofactor>
</comment>
<keyword evidence="13 22" id="KW-0472">Membrane</keyword>
<dbReference type="GO" id="GO:0005789">
    <property type="term" value="C:endoplasmic reticulum membrane"/>
    <property type="evidence" value="ECO:0007669"/>
    <property type="project" value="UniProtKB-SubCell"/>
</dbReference>
<evidence type="ECO:0000256" key="10">
    <source>
        <dbReference type="ARBA" id="ARBA00023004"/>
    </source>
</evidence>
<keyword evidence="8" id="KW-0492">Microsome</keyword>
<evidence type="ECO:0000313" key="23">
    <source>
        <dbReference type="EMBL" id="CAH3035490.1"/>
    </source>
</evidence>
<dbReference type="GO" id="GO:0042448">
    <property type="term" value="P:progesterone metabolic process"/>
    <property type="evidence" value="ECO:0007669"/>
    <property type="project" value="TreeGrafter"/>
</dbReference>
<dbReference type="InterPro" id="IPR001128">
    <property type="entry name" value="Cyt_P450"/>
</dbReference>
<evidence type="ECO:0000256" key="11">
    <source>
        <dbReference type="ARBA" id="ARBA00023033"/>
    </source>
</evidence>
<comment type="caution">
    <text evidence="23">The sequence shown here is derived from an EMBL/GenBank/DDBJ whole genome shotgun (WGS) entry which is preliminary data.</text>
</comment>
<dbReference type="SUPFAM" id="SSF48264">
    <property type="entry name" value="Cytochrome P450"/>
    <property type="match status" value="2"/>
</dbReference>
<evidence type="ECO:0000256" key="19">
    <source>
        <dbReference type="ARBA" id="ARBA00044304"/>
    </source>
</evidence>
<dbReference type="EMBL" id="CALNXJ010000003">
    <property type="protein sequence ID" value="CAH3035490.1"/>
    <property type="molecule type" value="Genomic_DNA"/>
</dbReference>
<evidence type="ECO:0000256" key="1">
    <source>
        <dbReference type="ARBA" id="ARBA00004184"/>
    </source>
</evidence>
<reference evidence="23 24" key="1">
    <citation type="submission" date="2022-05" db="EMBL/GenBank/DDBJ databases">
        <authorList>
            <consortium name="Genoscope - CEA"/>
            <person name="William W."/>
        </authorList>
    </citation>
    <scope>NUCLEOTIDE SEQUENCE [LARGE SCALE GENOMIC DNA]</scope>
</reference>
<evidence type="ECO:0000256" key="8">
    <source>
        <dbReference type="ARBA" id="ARBA00022848"/>
    </source>
</evidence>
<evidence type="ECO:0000256" key="13">
    <source>
        <dbReference type="ARBA" id="ARBA00023136"/>
    </source>
</evidence>
<evidence type="ECO:0000256" key="7">
    <source>
        <dbReference type="ARBA" id="ARBA00022824"/>
    </source>
</evidence>
<keyword evidence="24" id="KW-1185">Reference proteome</keyword>
<dbReference type="PANTHER" id="PTHR24289">
    <property type="entry name" value="STEROID 17-ALPHA-HYDROXYLASE/17,20 LYASE"/>
    <property type="match status" value="1"/>
</dbReference>
<feature type="transmembrane region" description="Helical" evidence="22">
    <location>
        <begin position="12"/>
        <end position="35"/>
    </location>
</feature>
<evidence type="ECO:0000256" key="20">
    <source>
        <dbReference type="ARBA" id="ARBA00044342"/>
    </source>
</evidence>
<keyword evidence="7" id="KW-0256">Endoplasmic reticulum</keyword>
<dbReference type="InterPro" id="IPR036396">
    <property type="entry name" value="Cyt_P450_sf"/>
</dbReference>